<keyword evidence="1" id="KW-0812">Transmembrane</keyword>
<dbReference type="Pfam" id="PF20340">
    <property type="entry name" value="DUF6635"/>
    <property type="match status" value="1"/>
</dbReference>
<reference evidence="2 3" key="1">
    <citation type="submission" date="2016-10" db="EMBL/GenBank/DDBJ databases">
        <authorList>
            <person name="de Groot N.N."/>
        </authorList>
    </citation>
    <scope>NUCLEOTIDE SEQUENCE [LARGE SCALE GENOMIC DNA]</scope>
    <source>
        <strain evidence="2 3">DSM 17862</strain>
    </source>
</reference>
<keyword evidence="3" id="KW-1185">Reference proteome</keyword>
<feature type="transmembrane region" description="Helical" evidence="1">
    <location>
        <begin position="199"/>
        <end position="224"/>
    </location>
</feature>
<evidence type="ECO:0000313" key="2">
    <source>
        <dbReference type="EMBL" id="SES67393.1"/>
    </source>
</evidence>
<dbReference type="Proteomes" id="UP000199180">
    <property type="component" value="Unassembled WGS sequence"/>
</dbReference>
<dbReference type="EMBL" id="FOHO01000001">
    <property type="protein sequence ID" value="SES67393.1"/>
    <property type="molecule type" value="Genomic_DNA"/>
</dbReference>
<organism evidence="2 3">
    <name type="scientific">Paracoccus homiensis</name>
    <dbReference type="NCBI Taxonomy" id="364199"/>
    <lineage>
        <taxon>Bacteria</taxon>
        <taxon>Pseudomonadati</taxon>
        <taxon>Pseudomonadota</taxon>
        <taxon>Alphaproteobacteria</taxon>
        <taxon>Rhodobacterales</taxon>
        <taxon>Paracoccaceae</taxon>
        <taxon>Paracoccus</taxon>
    </lineage>
</organism>
<feature type="transmembrane region" description="Helical" evidence="1">
    <location>
        <begin position="51"/>
        <end position="71"/>
    </location>
</feature>
<name>A0A1H9YEP2_9RHOB</name>
<dbReference type="AlphaFoldDB" id="A0A1H9YEP2"/>
<gene>
    <name evidence="2" type="ORF">SAMN04489858_101144</name>
</gene>
<dbReference type="OrthoDB" id="9342581at2"/>
<evidence type="ECO:0000256" key="1">
    <source>
        <dbReference type="SAM" id="Phobius"/>
    </source>
</evidence>
<keyword evidence="1" id="KW-1133">Transmembrane helix</keyword>
<proteinExistence type="predicted"/>
<accession>A0A1H9YEP2</accession>
<dbReference type="InterPro" id="IPR046575">
    <property type="entry name" value="DUF6635"/>
</dbReference>
<feature type="transmembrane region" description="Helical" evidence="1">
    <location>
        <begin position="131"/>
        <end position="149"/>
    </location>
</feature>
<protein>
    <submittedName>
        <fullName evidence="2">Uncharacterized protein</fullName>
    </submittedName>
</protein>
<keyword evidence="1" id="KW-0472">Membrane</keyword>
<dbReference type="STRING" id="364199.SAMN04489858_101144"/>
<evidence type="ECO:0000313" key="3">
    <source>
        <dbReference type="Proteomes" id="UP000199180"/>
    </source>
</evidence>
<sequence length="276" mass="30459">MTDARPHRPKIDIRRGQITRFVRRRYGIRGTLRLHRAALGWDLLRAPFNVAMAPVFLLLRLTATLLTLLGADRAGQWLGRRQVFLVSDVARQIKRDLAQLIADMQRDGTGPDAGPQVIERELSRHVETRNAVAEITTSLIVLTLGLLIFHRATPGVVSLAGPVAEMRAHAEAVRDFTFGSGLGRLWYGAFPVQIPPWQIVATGVVLAIIGSLITTFAGLIADPVQVITGTHRRRIARLLERLDHSSPEGGLEREHLLARAGDLSDAALSIWRSLRG</sequence>
<dbReference type="RefSeq" id="WP_090731694.1">
    <property type="nucleotide sequence ID" value="NZ_FOHO01000001.1"/>
</dbReference>